<evidence type="ECO:0008006" key="5">
    <source>
        <dbReference type="Google" id="ProtNLM"/>
    </source>
</evidence>
<dbReference type="RefSeq" id="WP_208254597.1">
    <property type="nucleotide sequence ID" value="NZ_JAGEOJ010000003.1"/>
</dbReference>
<dbReference type="EMBL" id="JAGEOJ010000003">
    <property type="protein sequence ID" value="MBO2446987.1"/>
    <property type="molecule type" value="Genomic_DNA"/>
</dbReference>
<sequence>MTAQNPVPATPEISLIEAVWRYRLMSFIIVLASVLASVAATQILFSSVNATARFAVTDPTNNNNVLRMGVVSGQGYATYTAQRAAFAGSAPVLARAAEIVKSKHGPSLTAAQLRARVQTSSKPDGGVVIVTASAGSMGEAAGIANAVVQAYQDVTVSTAVDKLDKQLKSLQDAQKKITDDLEVTTRGTSSYRLMSSNLAKLQSQESGVLSAKANANDGVQFVDTADAASSAGSKLPQNAVIGLALGVIIACIVSFLRASGRNRPRPVVAVPEIPAGPPPGPGPDPAAGTPAIAGPSAERAAPVSEPVADWVADRAADWAAERSHRTGRRGRDGASAVDPAVERAVERAGRVWTPEEVHGPLASPALEKESGRDSGRGKRSGNKNNGKSNGTSSLLNVDGQDDPTRPTEIPVELWAPEKGGGDPTSTQEDRSSRRNGTGGATSTGNGSGGSGSGGSGGAGGSGSSSKAKDVDRKDEGGDEGKGDSSLMHYDLDR</sequence>
<name>A0A939P825_9ACTN</name>
<evidence type="ECO:0000256" key="2">
    <source>
        <dbReference type="SAM" id="Phobius"/>
    </source>
</evidence>
<dbReference type="AlphaFoldDB" id="A0A939P825"/>
<dbReference type="Proteomes" id="UP000669179">
    <property type="component" value="Unassembled WGS sequence"/>
</dbReference>
<evidence type="ECO:0000313" key="3">
    <source>
        <dbReference type="EMBL" id="MBO2446987.1"/>
    </source>
</evidence>
<comment type="caution">
    <text evidence="3">The sequence shown here is derived from an EMBL/GenBank/DDBJ whole genome shotgun (WGS) entry which is preliminary data.</text>
</comment>
<feature type="compositionally biased region" description="Pro residues" evidence="1">
    <location>
        <begin position="274"/>
        <end position="284"/>
    </location>
</feature>
<keyword evidence="2" id="KW-0472">Membrane</keyword>
<keyword evidence="4" id="KW-1185">Reference proteome</keyword>
<keyword evidence="2" id="KW-0812">Transmembrane</keyword>
<reference evidence="3" key="1">
    <citation type="submission" date="2021-03" db="EMBL/GenBank/DDBJ databases">
        <authorList>
            <person name="Kanchanasin P."/>
            <person name="Saeng-In P."/>
            <person name="Phongsopitanun W."/>
            <person name="Yuki M."/>
            <person name="Kudo T."/>
            <person name="Ohkuma M."/>
            <person name="Tanasupawat S."/>
        </authorList>
    </citation>
    <scope>NUCLEOTIDE SEQUENCE</scope>
    <source>
        <strain evidence="3">GKU 128</strain>
    </source>
</reference>
<evidence type="ECO:0000313" key="4">
    <source>
        <dbReference type="Proteomes" id="UP000669179"/>
    </source>
</evidence>
<organism evidence="3 4">
    <name type="scientific">Actinomadura barringtoniae</name>
    <dbReference type="NCBI Taxonomy" id="1427535"/>
    <lineage>
        <taxon>Bacteria</taxon>
        <taxon>Bacillati</taxon>
        <taxon>Actinomycetota</taxon>
        <taxon>Actinomycetes</taxon>
        <taxon>Streptosporangiales</taxon>
        <taxon>Thermomonosporaceae</taxon>
        <taxon>Actinomadura</taxon>
    </lineage>
</organism>
<gene>
    <name evidence="3" type="ORF">J4573_07790</name>
</gene>
<feature type="transmembrane region" description="Helical" evidence="2">
    <location>
        <begin position="24"/>
        <end position="45"/>
    </location>
</feature>
<feature type="compositionally biased region" description="Basic and acidic residues" evidence="1">
    <location>
        <begin position="340"/>
        <end position="358"/>
    </location>
</feature>
<feature type="region of interest" description="Disordered" evidence="1">
    <location>
        <begin position="269"/>
        <end position="304"/>
    </location>
</feature>
<keyword evidence="2" id="KW-1133">Transmembrane helix</keyword>
<evidence type="ECO:0000256" key="1">
    <source>
        <dbReference type="SAM" id="MobiDB-lite"/>
    </source>
</evidence>
<protein>
    <recommendedName>
        <fullName evidence="5">Polysaccharide chain length determinant N-terminal domain-containing protein</fullName>
    </recommendedName>
</protein>
<feature type="compositionally biased region" description="Low complexity" evidence="1">
    <location>
        <begin position="382"/>
        <end position="396"/>
    </location>
</feature>
<feature type="compositionally biased region" description="Basic and acidic residues" evidence="1">
    <location>
        <begin position="320"/>
        <end position="332"/>
    </location>
</feature>
<feature type="region of interest" description="Disordered" evidence="1">
    <location>
        <begin position="320"/>
        <end position="493"/>
    </location>
</feature>
<feature type="compositionally biased region" description="Gly residues" evidence="1">
    <location>
        <begin position="436"/>
        <end position="462"/>
    </location>
</feature>
<feature type="compositionally biased region" description="Basic and acidic residues" evidence="1">
    <location>
        <begin position="366"/>
        <end position="376"/>
    </location>
</feature>
<feature type="compositionally biased region" description="Basic and acidic residues" evidence="1">
    <location>
        <begin position="466"/>
        <end position="482"/>
    </location>
</feature>
<accession>A0A939P825</accession>
<proteinExistence type="predicted"/>
<feature type="compositionally biased region" description="Low complexity" evidence="1">
    <location>
        <begin position="285"/>
        <end position="295"/>
    </location>
</feature>